<evidence type="ECO:0000256" key="3">
    <source>
        <dbReference type="ARBA" id="ARBA00023002"/>
    </source>
</evidence>
<feature type="domain" description="Fe2OG dioxygenase" evidence="6">
    <location>
        <begin position="187"/>
        <end position="289"/>
    </location>
</feature>
<dbReference type="InterPro" id="IPR026992">
    <property type="entry name" value="DIOX_N"/>
</dbReference>
<sequence length="349" mass="38697">MVSVEETHFDLNSANALPDTYTWLTPQNQSPPSEGPVSIPVIDLDDVDVIDKIGRACEELGLFLVINHGVPEELLRRIESEAQRFFSLPADQKLLAKRTPGDFTGYGPLLISKFFEKKFWSEGFTILGSPIKPASAVWPDGGHTQFCSDTVNEYQQAILKLQARMFGLVMHYLGIEDKNDWFHYIGEKGAIQLNSYPPCPDPDRALGLGAHGDSTLLTVLHQTGEKGGLQCKIGEDQWAIVTPKPGSLVVNVGDLLHIISNGRLPTAVHRVIVDADHHRYSFVNLWGTPPDVKVMPHPKLVGPGKPPLYRAVTWMEYLGIKTKILNEALDSIKVRENLGDDEGIQNHNN</sequence>
<gene>
    <name evidence="7" type="ORF">QJS04_geneDACA006853</name>
</gene>
<dbReference type="PROSITE" id="PS51471">
    <property type="entry name" value="FE2OG_OXY"/>
    <property type="match status" value="1"/>
</dbReference>
<keyword evidence="2 5" id="KW-0479">Metal-binding</keyword>
<dbReference type="InterPro" id="IPR044861">
    <property type="entry name" value="IPNS-like_FE2OG_OXY"/>
</dbReference>
<dbReference type="GO" id="GO:0016491">
    <property type="term" value="F:oxidoreductase activity"/>
    <property type="evidence" value="ECO:0007669"/>
    <property type="project" value="UniProtKB-KW"/>
</dbReference>
<dbReference type="AlphaFoldDB" id="A0AAV9AV70"/>
<dbReference type="Proteomes" id="UP001179952">
    <property type="component" value="Unassembled WGS sequence"/>
</dbReference>
<protein>
    <submittedName>
        <fullName evidence="7">Gibberellin 3-beta-dioxygenase 1</fullName>
    </submittedName>
</protein>
<dbReference type="InterPro" id="IPR027443">
    <property type="entry name" value="IPNS-like_sf"/>
</dbReference>
<dbReference type="GO" id="GO:0046872">
    <property type="term" value="F:metal ion binding"/>
    <property type="evidence" value="ECO:0007669"/>
    <property type="project" value="UniProtKB-KW"/>
</dbReference>
<dbReference type="InterPro" id="IPR005123">
    <property type="entry name" value="Oxoglu/Fe-dep_dioxygenase_dom"/>
</dbReference>
<comment type="similarity">
    <text evidence="5">Belongs to the iron/ascorbate-dependent oxidoreductase family.</text>
</comment>
<evidence type="ECO:0000256" key="2">
    <source>
        <dbReference type="ARBA" id="ARBA00022723"/>
    </source>
</evidence>
<dbReference type="PANTHER" id="PTHR47990">
    <property type="entry name" value="2-OXOGLUTARATE (2OG) AND FE(II)-DEPENDENT OXYGENASE SUPERFAMILY PROTEIN-RELATED"/>
    <property type="match status" value="1"/>
</dbReference>
<reference evidence="7" key="1">
    <citation type="journal article" date="2023" name="Nat. Commun.">
        <title>Diploid and tetraploid genomes of Acorus and the evolution of monocots.</title>
        <authorList>
            <person name="Ma L."/>
            <person name="Liu K.W."/>
            <person name="Li Z."/>
            <person name="Hsiao Y.Y."/>
            <person name="Qi Y."/>
            <person name="Fu T."/>
            <person name="Tang G.D."/>
            <person name="Zhang D."/>
            <person name="Sun W.H."/>
            <person name="Liu D.K."/>
            <person name="Li Y."/>
            <person name="Chen G.Z."/>
            <person name="Liu X.D."/>
            <person name="Liao X.Y."/>
            <person name="Jiang Y.T."/>
            <person name="Yu X."/>
            <person name="Hao Y."/>
            <person name="Huang J."/>
            <person name="Zhao X.W."/>
            <person name="Ke S."/>
            <person name="Chen Y.Y."/>
            <person name="Wu W.L."/>
            <person name="Hsu J.L."/>
            <person name="Lin Y.F."/>
            <person name="Huang M.D."/>
            <person name="Li C.Y."/>
            <person name="Huang L."/>
            <person name="Wang Z.W."/>
            <person name="Zhao X."/>
            <person name="Zhong W.Y."/>
            <person name="Peng D.H."/>
            <person name="Ahmad S."/>
            <person name="Lan S."/>
            <person name="Zhang J.S."/>
            <person name="Tsai W.C."/>
            <person name="Van de Peer Y."/>
            <person name="Liu Z.J."/>
        </authorList>
    </citation>
    <scope>NUCLEOTIDE SEQUENCE</scope>
    <source>
        <strain evidence="7">SCP</strain>
    </source>
</reference>
<dbReference type="EMBL" id="JAUJYN010000006">
    <property type="protein sequence ID" value="KAK1268039.1"/>
    <property type="molecule type" value="Genomic_DNA"/>
</dbReference>
<keyword evidence="8" id="KW-1185">Reference proteome</keyword>
<proteinExistence type="inferred from homology"/>
<reference evidence="7" key="2">
    <citation type="submission" date="2023-06" db="EMBL/GenBank/DDBJ databases">
        <authorList>
            <person name="Ma L."/>
            <person name="Liu K.-W."/>
            <person name="Li Z."/>
            <person name="Hsiao Y.-Y."/>
            <person name="Qi Y."/>
            <person name="Fu T."/>
            <person name="Tang G."/>
            <person name="Zhang D."/>
            <person name="Sun W.-H."/>
            <person name="Liu D.-K."/>
            <person name="Li Y."/>
            <person name="Chen G.-Z."/>
            <person name="Liu X.-D."/>
            <person name="Liao X.-Y."/>
            <person name="Jiang Y.-T."/>
            <person name="Yu X."/>
            <person name="Hao Y."/>
            <person name="Huang J."/>
            <person name="Zhao X.-W."/>
            <person name="Ke S."/>
            <person name="Chen Y.-Y."/>
            <person name="Wu W.-L."/>
            <person name="Hsu J.-L."/>
            <person name="Lin Y.-F."/>
            <person name="Huang M.-D."/>
            <person name="Li C.-Y."/>
            <person name="Huang L."/>
            <person name="Wang Z.-W."/>
            <person name="Zhao X."/>
            <person name="Zhong W.-Y."/>
            <person name="Peng D.-H."/>
            <person name="Ahmad S."/>
            <person name="Lan S."/>
            <person name="Zhang J.-S."/>
            <person name="Tsai W.-C."/>
            <person name="Van De Peer Y."/>
            <person name="Liu Z.-J."/>
        </authorList>
    </citation>
    <scope>NUCLEOTIDE SEQUENCE</scope>
    <source>
        <strain evidence="7">SCP</strain>
        <tissue evidence="7">Leaves</tissue>
    </source>
</reference>
<evidence type="ECO:0000256" key="4">
    <source>
        <dbReference type="ARBA" id="ARBA00023004"/>
    </source>
</evidence>
<organism evidence="7 8">
    <name type="scientific">Acorus gramineus</name>
    <name type="common">Dwarf sweet flag</name>
    <dbReference type="NCBI Taxonomy" id="55184"/>
    <lineage>
        <taxon>Eukaryota</taxon>
        <taxon>Viridiplantae</taxon>
        <taxon>Streptophyta</taxon>
        <taxon>Embryophyta</taxon>
        <taxon>Tracheophyta</taxon>
        <taxon>Spermatophyta</taxon>
        <taxon>Magnoliopsida</taxon>
        <taxon>Liliopsida</taxon>
        <taxon>Acoraceae</taxon>
        <taxon>Acorus</taxon>
    </lineage>
</organism>
<evidence type="ECO:0000313" key="8">
    <source>
        <dbReference type="Proteomes" id="UP001179952"/>
    </source>
</evidence>
<evidence type="ECO:0000256" key="5">
    <source>
        <dbReference type="RuleBase" id="RU003682"/>
    </source>
</evidence>
<dbReference type="SUPFAM" id="SSF51197">
    <property type="entry name" value="Clavaminate synthase-like"/>
    <property type="match status" value="1"/>
</dbReference>
<comment type="cofactor">
    <cofactor evidence="1">
        <name>L-ascorbate</name>
        <dbReference type="ChEBI" id="CHEBI:38290"/>
    </cofactor>
</comment>
<evidence type="ECO:0000256" key="1">
    <source>
        <dbReference type="ARBA" id="ARBA00001961"/>
    </source>
</evidence>
<accession>A0AAV9AV70</accession>
<dbReference type="Pfam" id="PF03171">
    <property type="entry name" value="2OG-FeII_Oxy"/>
    <property type="match status" value="1"/>
</dbReference>
<dbReference type="Pfam" id="PF14226">
    <property type="entry name" value="DIOX_N"/>
    <property type="match status" value="1"/>
</dbReference>
<comment type="caution">
    <text evidence="7">The sequence shown here is derived from an EMBL/GenBank/DDBJ whole genome shotgun (WGS) entry which is preliminary data.</text>
</comment>
<keyword evidence="4 5" id="KW-0408">Iron</keyword>
<name>A0AAV9AV70_ACOGR</name>
<keyword evidence="3 5" id="KW-0560">Oxidoreductase</keyword>
<dbReference type="Gene3D" id="2.60.120.330">
    <property type="entry name" value="B-lactam Antibiotic, Isopenicillin N Synthase, Chain"/>
    <property type="match status" value="1"/>
</dbReference>
<evidence type="ECO:0000259" key="6">
    <source>
        <dbReference type="PROSITE" id="PS51471"/>
    </source>
</evidence>
<evidence type="ECO:0000313" key="7">
    <source>
        <dbReference type="EMBL" id="KAK1268039.1"/>
    </source>
</evidence>
<dbReference type="InterPro" id="IPR050231">
    <property type="entry name" value="Iron_ascorbate_oxido_reductase"/>
</dbReference>